<dbReference type="EMBL" id="VSSQ01063298">
    <property type="protein sequence ID" value="MPN16355.1"/>
    <property type="molecule type" value="Genomic_DNA"/>
</dbReference>
<feature type="region of interest" description="Disordered" evidence="1">
    <location>
        <begin position="39"/>
        <end position="81"/>
    </location>
</feature>
<reference evidence="2" key="1">
    <citation type="submission" date="2019-08" db="EMBL/GenBank/DDBJ databases">
        <authorList>
            <person name="Kucharzyk K."/>
            <person name="Murdoch R.W."/>
            <person name="Higgins S."/>
            <person name="Loffler F."/>
        </authorList>
    </citation>
    <scope>NUCLEOTIDE SEQUENCE</scope>
</reference>
<name>A0A645FPK0_9ZZZZ</name>
<protein>
    <submittedName>
        <fullName evidence="2">Uncharacterized protein</fullName>
    </submittedName>
</protein>
<gene>
    <name evidence="2" type="ORF">SDC9_163694</name>
</gene>
<organism evidence="2">
    <name type="scientific">bioreactor metagenome</name>
    <dbReference type="NCBI Taxonomy" id="1076179"/>
    <lineage>
        <taxon>unclassified sequences</taxon>
        <taxon>metagenomes</taxon>
        <taxon>ecological metagenomes</taxon>
    </lineage>
</organism>
<accession>A0A645FPK0</accession>
<dbReference type="AlphaFoldDB" id="A0A645FPK0"/>
<comment type="caution">
    <text evidence="2">The sequence shown here is derived from an EMBL/GenBank/DDBJ whole genome shotgun (WGS) entry which is preliminary data.</text>
</comment>
<feature type="compositionally biased region" description="Gly residues" evidence="1">
    <location>
        <begin position="40"/>
        <end position="57"/>
    </location>
</feature>
<evidence type="ECO:0000256" key="1">
    <source>
        <dbReference type="SAM" id="MobiDB-lite"/>
    </source>
</evidence>
<sequence>MLTGPVAARDEDQDHRVLHRLLRHLFEDRLGHLEHVASAGTGGRLSGRGGSQGGQVNGSGTRKTLISVHGPILPPSNSAHEPLRNLRRGGKIVSWLIHVQANWPIPQT</sequence>
<proteinExistence type="predicted"/>
<evidence type="ECO:0000313" key="2">
    <source>
        <dbReference type="EMBL" id="MPN16355.1"/>
    </source>
</evidence>